<accession>W6QJK2</accession>
<dbReference type="AlphaFoldDB" id="W6QJK2"/>
<evidence type="ECO:0000313" key="2">
    <source>
        <dbReference type="Proteomes" id="UP000030686"/>
    </source>
</evidence>
<organism evidence="1 2">
    <name type="scientific">Penicillium roqueforti (strain FM164)</name>
    <dbReference type="NCBI Taxonomy" id="1365484"/>
    <lineage>
        <taxon>Eukaryota</taxon>
        <taxon>Fungi</taxon>
        <taxon>Dikarya</taxon>
        <taxon>Ascomycota</taxon>
        <taxon>Pezizomycotina</taxon>
        <taxon>Eurotiomycetes</taxon>
        <taxon>Eurotiomycetidae</taxon>
        <taxon>Eurotiales</taxon>
        <taxon>Aspergillaceae</taxon>
        <taxon>Penicillium</taxon>
    </lineage>
</organism>
<reference evidence="1" key="1">
    <citation type="journal article" date="2014" name="Nat. Commun.">
        <title>Multiple recent horizontal transfers of a large genomic region in cheese making fungi.</title>
        <authorList>
            <person name="Cheeseman K."/>
            <person name="Ropars J."/>
            <person name="Renault P."/>
            <person name="Dupont J."/>
            <person name="Gouzy J."/>
            <person name="Branca A."/>
            <person name="Abraham A.L."/>
            <person name="Ceppi M."/>
            <person name="Conseiller E."/>
            <person name="Debuchy R."/>
            <person name="Malagnac F."/>
            <person name="Goarin A."/>
            <person name="Silar P."/>
            <person name="Lacoste S."/>
            <person name="Sallet E."/>
            <person name="Bensimon A."/>
            <person name="Giraud T."/>
            <person name="Brygoo Y."/>
        </authorList>
    </citation>
    <scope>NUCLEOTIDE SEQUENCE [LARGE SCALE GENOMIC DNA]</scope>
    <source>
        <strain evidence="1">FM164</strain>
    </source>
</reference>
<gene>
    <name evidence="1" type="ORF">PROQFM164_S03g001108</name>
</gene>
<dbReference type="Proteomes" id="UP000030686">
    <property type="component" value="Unassembled WGS sequence"/>
</dbReference>
<name>W6QJK2_PENRF</name>
<evidence type="ECO:0000313" key="1">
    <source>
        <dbReference type="EMBL" id="CDM34384.1"/>
    </source>
</evidence>
<dbReference type="EMBL" id="HG792017">
    <property type="protein sequence ID" value="CDM34384.1"/>
    <property type="molecule type" value="Genomic_DNA"/>
</dbReference>
<sequence>MQQKVQPSKVLVAMMSNTDRGIRSSRDATNQLHATGLGDGLLNISTNHSRK</sequence>
<keyword evidence="2" id="KW-1185">Reference proteome</keyword>
<proteinExistence type="predicted"/>
<protein>
    <submittedName>
        <fullName evidence="1">Genomic scaffold, ProqFM164S03</fullName>
    </submittedName>
</protein>